<gene>
    <name evidence="4" type="ORF">DR950_34270</name>
</gene>
<dbReference type="PANTHER" id="PTHR48106">
    <property type="entry name" value="QUINONE OXIDOREDUCTASE PIG3-RELATED"/>
    <property type="match status" value="1"/>
</dbReference>
<dbReference type="CDD" id="cd05286">
    <property type="entry name" value="QOR2"/>
    <property type="match status" value="1"/>
</dbReference>
<evidence type="ECO:0000256" key="1">
    <source>
        <dbReference type="ARBA" id="ARBA00022857"/>
    </source>
</evidence>
<dbReference type="PROSITE" id="PS01162">
    <property type="entry name" value="QOR_ZETA_CRYSTAL"/>
    <property type="match status" value="1"/>
</dbReference>
<dbReference type="Proteomes" id="UP000263377">
    <property type="component" value="Unassembled WGS sequence"/>
</dbReference>
<dbReference type="InterPro" id="IPR036291">
    <property type="entry name" value="NAD(P)-bd_dom_sf"/>
</dbReference>
<organism evidence="4 5">
    <name type="scientific">Kitasatospora xanthocidica</name>
    <dbReference type="NCBI Taxonomy" id="83382"/>
    <lineage>
        <taxon>Bacteria</taxon>
        <taxon>Bacillati</taxon>
        <taxon>Actinomycetota</taxon>
        <taxon>Actinomycetes</taxon>
        <taxon>Kitasatosporales</taxon>
        <taxon>Streptomycetaceae</taxon>
        <taxon>Kitasatospora</taxon>
    </lineage>
</organism>
<dbReference type="Pfam" id="PF00107">
    <property type="entry name" value="ADH_zinc_N"/>
    <property type="match status" value="1"/>
</dbReference>
<name>A0A373A303_9ACTN</name>
<dbReference type="Gene3D" id="3.90.180.10">
    <property type="entry name" value="Medium-chain alcohol dehydrogenases, catalytic domain"/>
    <property type="match status" value="1"/>
</dbReference>
<dbReference type="InterPro" id="IPR047618">
    <property type="entry name" value="QOR-like"/>
</dbReference>
<reference evidence="4 5" key="1">
    <citation type="submission" date="2018-08" db="EMBL/GenBank/DDBJ databases">
        <title>Diversity &amp; Physiological Properties of Lignin-Decomposing Actinobacteria from Soil.</title>
        <authorList>
            <person name="Roh S.G."/>
            <person name="Kim S.B."/>
        </authorList>
    </citation>
    <scope>NUCLEOTIDE SEQUENCE [LARGE SCALE GENOMIC DNA]</scope>
    <source>
        <strain evidence="4 5">MMS17-GH009</strain>
    </source>
</reference>
<dbReference type="FunFam" id="3.40.50.720:FF:000053">
    <property type="entry name" value="Quinone oxidoreductase 1"/>
    <property type="match status" value="1"/>
</dbReference>
<dbReference type="InterPro" id="IPR011032">
    <property type="entry name" value="GroES-like_sf"/>
</dbReference>
<accession>A0A373A303</accession>
<dbReference type="Pfam" id="PF08240">
    <property type="entry name" value="ADH_N"/>
    <property type="match status" value="1"/>
</dbReference>
<keyword evidence="5" id="KW-1185">Reference proteome</keyword>
<dbReference type="GO" id="GO:0035925">
    <property type="term" value="F:mRNA 3'-UTR AU-rich region binding"/>
    <property type="evidence" value="ECO:0007669"/>
    <property type="project" value="TreeGrafter"/>
</dbReference>
<evidence type="ECO:0000259" key="3">
    <source>
        <dbReference type="SMART" id="SM00829"/>
    </source>
</evidence>
<dbReference type="GO" id="GO:0005829">
    <property type="term" value="C:cytosol"/>
    <property type="evidence" value="ECO:0007669"/>
    <property type="project" value="TreeGrafter"/>
</dbReference>
<keyword evidence="1" id="KW-0521">NADP</keyword>
<sequence>MKIIRQHAYGGPEVLELEDLELPEPGPGQVLLRTHAAAVTFFDILNRRGDLAKRDYYRADAALPLEPGYQGSGYVEALGPDVTGVRVGDRVAWALAAGSYASHVIAPAAQLIPVPEDIDLGEAAGLPVQGLLAYKLTHEAYPLAEGDWALVQSAAGGVGTLITQFARMRGARVIGVVSAEEKAVVAKEAGAEAVIVSGGTEDVAAEVKRITGGEGVRVVYDAVGKDTFEANLDSLAPRGYLINFGQASGFVPPLDLMTLNDKGSLFVTRFCLPHFFDESWPPLNFLERCFQWMREGKLTVRIDSRFPLGQAAEAHAAVEERRTSGRVLLIP</sequence>
<proteinExistence type="predicted"/>
<dbReference type="EMBL" id="QVIG01000001">
    <property type="protein sequence ID" value="RGD62144.1"/>
    <property type="molecule type" value="Genomic_DNA"/>
</dbReference>
<evidence type="ECO:0000256" key="2">
    <source>
        <dbReference type="ARBA" id="ARBA00023002"/>
    </source>
</evidence>
<dbReference type="PANTHER" id="PTHR48106:SF13">
    <property type="entry name" value="QUINONE OXIDOREDUCTASE-RELATED"/>
    <property type="match status" value="1"/>
</dbReference>
<comment type="caution">
    <text evidence="4">The sequence shown here is derived from an EMBL/GenBank/DDBJ whole genome shotgun (WGS) entry which is preliminary data.</text>
</comment>
<dbReference type="SMART" id="SM00829">
    <property type="entry name" value="PKS_ER"/>
    <property type="match status" value="1"/>
</dbReference>
<evidence type="ECO:0000313" key="4">
    <source>
        <dbReference type="EMBL" id="RGD62144.1"/>
    </source>
</evidence>
<dbReference type="GO" id="GO:0003960">
    <property type="term" value="F:quinone reductase (NADPH) activity"/>
    <property type="evidence" value="ECO:0007669"/>
    <property type="project" value="InterPro"/>
</dbReference>
<dbReference type="InterPro" id="IPR013154">
    <property type="entry name" value="ADH-like_N"/>
</dbReference>
<dbReference type="SUPFAM" id="SSF50129">
    <property type="entry name" value="GroES-like"/>
    <property type="match status" value="1"/>
</dbReference>
<protein>
    <submittedName>
        <fullName evidence="4">Quinone oxidoreductase</fullName>
    </submittedName>
</protein>
<dbReference type="AlphaFoldDB" id="A0A373A303"/>
<dbReference type="RefSeq" id="WP_049652986.1">
    <property type="nucleotide sequence ID" value="NZ_QVIG01000001.1"/>
</dbReference>
<dbReference type="GO" id="GO:0008270">
    <property type="term" value="F:zinc ion binding"/>
    <property type="evidence" value="ECO:0007669"/>
    <property type="project" value="InterPro"/>
</dbReference>
<dbReference type="Gene3D" id="3.40.50.720">
    <property type="entry name" value="NAD(P)-binding Rossmann-like Domain"/>
    <property type="match status" value="1"/>
</dbReference>
<evidence type="ECO:0000313" key="5">
    <source>
        <dbReference type="Proteomes" id="UP000263377"/>
    </source>
</evidence>
<feature type="domain" description="Enoyl reductase (ER)" evidence="3">
    <location>
        <begin position="10"/>
        <end position="329"/>
    </location>
</feature>
<dbReference type="GO" id="GO:0070402">
    <property type="term" value="F:NADPH binding"/>
    <property type="evidence" value="ECO:0007669"/>
    <property type="project" value="TreeGrafter"/>
</dbReference>
<dbReference type="InterPro" id="IPR020843">
    <property type="entry name" value="ER"/>
</dbReference>
<dbReference type="InterPro" id="IPR002364">
    <property type="entry name" value="Quin_OxRdtase/zeta-crystal_CS"/>
</dbReference>
<dbReference type="InterPro" id="IPR013149">
    <property type="entry name" value="ADH-like_C"/>
</dbReference>
<dbReference type="SUPFAM" id="SSF51735">
    <property type="entry name" value="NAD(P)-binding Rossmann-fold domains"/>
    <property type="match status" value="1"/>
</dbReference>
<keyword evidence="2" id="KW-0560">Oxidoreductase</keyword>